<dbReference type="Proteomes" id="UP001062846">
    <property type="component" value="Chromosome 13"/>
</dbReference>
<accession>A0ACC0LAR7</accession>
<keyword evidence="2" id="KW-1185">Reference proteome</keyword>
<reference evidence="1" key="1">
    <citation type="submission" date="2022-02" db="EMBL/GenBank/DDBJ databases">
        <title>Plant Genome Project.</title>
        <authorList>
            <person name="Zhang R.-G."/>
        </authorList>
    </citation>
    <scope>NUCLEOTIDE SEQUENCE</scope>
    <source>
        <strain evidence="1">AT1</strain>
    </source>
</reference>
<evidence type="ECO:0000313" key="2">
    <source>
        <dbReference type="Proteomes" id="UP001062846"/>
    </source>
</evidence>
<protein>
    <submittedName>
        <fullName evidence="1">Uncharacterized protein</fullName>
    </submittedName>
</protein>
<proteinExistence type="predicted"/>
<comment type="caution">
    <text evidence="1">The sequence shown here is derived from an EMBL/GenBank/DDBJ whole genome shotgun (WGS) entry which is preliminary data.</text>
</comment>
<sequence length="481" mass="52469">MYPSGHYTTHLHHHHQQVVVHEMKIFTSLEWVILLPLTIFITFNHSRANQTQPISEIQTLDQLPLTIVQWWMQTHQNTQLRLTGPTVIAGVLCFVAAAISCAGGIGGGGLFIPILTIVAGLDLKTASSFSAFMVTGGSIANVICHMFVKSPKSGGKSLIDYDIALLSEPCLLLGVSVGVICNLAFPEWLITILFAVFLAWSTFKTCKSGVVYWKLESEEGRRNGLGELGSGLVRDGICGKDGVNSTNEPLLCKGLEDCNLAIPRMKLGVLVLVWFSFFLLYLLRGNRYGQSIIPMEPCGVGYWILSAFQVPLALTFTTWILYRRESPHDQPLPQQEKREPSMLIFPVMALLAGMLGGVFGIGGGMLISPLLLQVGIAPEVTAATCSFMVFFSATMSAIQYLLLGMEHIYVALGFAFLCFVAALIGLKVVHGAVEKHGRASLIVFSVSTVMALSAVLITSFGALHVWRDYTSGRYMGFKTPC</sequence>
<dbReference type="EMBL" id="CM046400">
    <property type="protein sequence ID" value="KAI8525233.1"/>
    <property type="molecule type" value="Genomic_DNA"/>
</dbReference>
<name>A0ACC0LAR7_RHOML</name>
<gene>
    <name evidence="1" type="ORF">RHMOL_Rhmol13G0214100</name>
</gene>
<organism evidence="1 2">
    <name type="scientific">Rhododendron molle</name>
    <name type="common">Chinese azalea</name>
    <name type="synonym">Azalea mollis</name>
    <dbReference type="NCBI Taxonomy" id="49168"/>
    <lineage>
        <taxon>Eukaryota</taxon>
        <taxon>Viridiplantae</taxon>
        <taxon>Streptophyta</taxon>
        <taxon>Embryophyta</taxon>
        <taxon>Tracheophyta</taxon>
        <taxon>Spermatophyta</taxon>
        <taxon>Magnoliopsida</taxon>
        <taxon>eudicotyledons</taxon>
        <taxon>Gunneridae</taxon>
        <taxon>Pentapetalae</taxon>
        <taxon>asterids</taxon>
        <taxon>Ericales</taxon>
        <taxon>Ericaceae</taxon>
        <taxon>Ericoideae</taxon>
        <taxon>Rhodoreae</taxon>
        <taxon>Rhododendron</taxon>
    </lineage>
</organism>
<evidence type="ECO:0000313" key="1">
    <source>
        <dbReference type="EMBL" id="KAI8525233.1"/>
    </source>
</evidence>